<protein>
    <submittedName>
        <fullName evidence="6">LacI family transcriptional regulator</fullName>
    </submittedName>
</protein>
<dbReference type="PROSITE" id="PS50932">
    <property type="entry name" value="HTH_LACI_2"/>
    <property type="match status" value="1"/>
</dbReference>
<dbReference type="SUPFAM" id="SSF47413">
    <property type="entry name" value="lambda repressor-like DNA-binding domains"/>
    <property type="match status" value="1"/>
</dbReference>
<dbReference type="InterPro" id="IPR028082">
    <property type="entry name" value="Peripla_BP_I"/>
</dbReference>
<evidence type="ECO:0000256" key="1">
    <source>
        <dbReference type="ARBA" id="ARBA00023015"/>
    </source>
</evidence>
<reference evidence="6 7" key="3">
    <citation type="submission" date="2020-08" db="EMBL/GenBank/DDBJ databases">
        <title>Genomic Encyclopedia of Type Strains, Phase IV (KMG-IV): sequencing the most valuable type-strain genomes for metagenomic binning, comparative biology and taxonomic classification.</title>
        <authorList>
            <person name="Goeker M."/>
        </authorList>
    </citation>
    <scope>NUCLEOTIDE SEQUENCE [LARGE SCALE GENOMIC DNA]</scope>
    <source>
        <strain evidence="6 7">DSM 27521</strain>
    </source>
</reference>
<dbReference type="Gene3D" id="3.40.50.2300">
    <property type="match status" value="2"/>
</dbReference>
<accession>A0A7W8NQB9</accession>
<evidence type="ECO:0000256" key="2">
    <source>
        <dbReference type="ARBA" id="ARBA00023125"/>
    </source>
</evidence>
<dbReference type="EMBL" id="BNAJ01000002">
    <property type="protein sequence ID" value="GHF37730.1"/>
    <property type="molecule type" value="Genomic_DNA"/>
</dbReference>
<evidence type="ECO:0000313" key="7">
    <source>
        <dbReference type="Proteomes" id="UP000539473"/>
    </source>
</evidence>
<dbReference type="PANTHER" id="PTHR30146:SF109">
    <property type="entry name" value="HTH-TYPE TRANSCRIPTIONAL REGULATOR GALS"/>
    <property type="match status" value="1"/>
</dbReference>
<dbReference type="InterPro" id="IPR046335">
    <property type="entry name" value="LacI/GalR-like_sensor"/>
</dbReference>
<dbReference type="InterPro" id="IPR000843">
    <property type="entry name" value="HTH_LacI"/>
</dbReference>
<dbReference type="Pfam" id="PF00356">
    <property type="entry name" value="LacI"/>
    <property type="match status" value="1"/>
</dbReference>
<evidence type="ECO:0000313" key="5">
    <source>
        <dbReference type="EMBL" id="GHF37730.1"/>
    </source>
</evidence>
<reference evidence="5" key="1">
    <citation type="journal article" date="2014" name="Int. J. Syst. Evol. Microbiol.">
        <title>Complete genome of a new Firmicutes species belonging to the dominant human colonic microbiota ('Ruminococcus bicirculans') reveals two chromosomes and a selective capacity to utilize plant glucans.</title>
        <authorList>
            <consortium name="NISC Comparative Sequencing Program"/>
            <person name="Wegmann U."/>
            <person name="Louis P."/>
            <person name="Goesmann A."/>
            <person name="Henrissat B."/>
            <person name="Duncan S.H."/>
            <person name="Flint H.J."/>
        </authorList>
    </citation>
    <scope>NUCLEOTIDE SEQUENCE</scope>
    <source>
        <strain evidence="5">CGMCC 1.18437</strain>
    </source>
</reference>
<evidence type="ECO:0000256" key="3">
    <source>
        <dbReference type="ARBA" id="ARBA00023163"/>
    </source>
</evidence>
<reference evidence="5" key="4">
    <citation type="submission" date="2024-05" db="EMBL/GenBank/DDBJ databases">
        <authorList>
            <person name="Sun Q."/>
            <person name="Zhou Y."/>
        </authorList>
    </citation>
    <scope>NUCLEOTIDE SEQUENCE</scope>
    <source>
        <strain evidence="5">CGMCC 1.18437</strain>
    </source>
</reference>
<dbReference type="InterPro" id="IPR010982">
    <property type="entry name" value="Lambda_DNA-bd_dom_sf"/>
</dbReference>
<keyword evidence="3" id="KW-0804">Transcription</keyword>
<dbReference type="PROSITE" id="PS00356">
    <property type="entry name" value="HTH_LACI_1"/>
    <property type="match status" value="1"/>
</dbReference>
<keyword evidence="1" id="KW-0805">Transcription regulation</keyword>
<sequence>MTVNRLAEIAALAGVSPSTVSRALSRPELVAERTRRRIMNAVEATGFRQNEVARSLKQQTSRTIGLVVTDLNPFHATLVKGVQDTAERNDLNVILFTSDDSAAREREALSILRSHMPQGLILIPSAHTALHAQLLRGLTVVELDRQSGMDGAHTVQVNNRAGARDAVRHLIAQGHQRIGAIFGQLHVSTAQERHQGFRDALAEGGVAYDETLVRYGNDLEPSGRAAALELLDVSPGARPTALFVSNHEMAVGAIIAMRSLGLKLPRDISLTSFDDSRLMLLHEPPISVVAQPTYELGVRACEVLIAALADGDVPHHVRLDAPFIARGSVAPP</sequence>
<dbReference type="Gene3D" id="1.10.260.40">
    <property type="entry name" value="lambda repressor-like DNA-binding domains"/>
    <property type="match status" value="1"/>
</dbReference>
<dbReference type="EMBL" id="JACHFK010000002">
    <property type="protein sequence ID" value="MBB5375693.1"/>
    <property type="molecule type" value="Genomic_DNA"/>
</dbReference>
<proteinExistence type="predicted"/>
<dbReference type="Proteomes" id="UP000539473">
    <property type="component" value="Unassembled WGS sequence"/>
</dbReference>
<dbReference type="PANTHER" id="PTHR30146">
    <property type="entry name" value="LACI-RELATED TRANSCRIPTIONAL REPRESSOR"/>
    <property type="match status" value="1"/>
</dbReference>
<evidence type="ECO:0000259" key="4">
    <source>
        <dbReference type="PROSITE" id="PS50932"/>
    </source>
</evidence>
<dbReference type="CDD" id="cd01392">
    <property type="entry name" value="HTH_LacI"/>
    <property type="match status" value="1"/>
</dbReference>
<feature type="domain" description="HTH lacI-type" evidence="4">
    <location>
        <begin position="1"/>
        <end position="58"/>
    </location>
</feature>
<dbReference type="Proteomes" id="UP000619376">
    <property type="component" value="Unassembled WGS sequence"/>
</dbReference>
<evidence type="ECO:0000313" key="6">
    <source>
        <dbReference type="EMBL" id="MBB5375693.1"/>
    </source>
</evidence>
<evidence type="ECO:0000313" key="8">
    <source>
        <dbReference type="Proteomes" id="UP000619376"/>
    </source>
</evidence>
<comment type="caution">
    <text evidence="6">The sequence shown here is derived from an EMBL/GenBank/DDBJ whole genome shotgun (WGS) entry which is preliminary data.</text>
</comment>
<dbReference type="AlphaFoldDB" id="A0A7W8NQB9"/>
<dbReference type="GO" id="GO:0000976">
    <property type="term" value="F:transcription cis-regulatory region binding"/>
    <property type="evidence" value="ECO:0007669"/>
    <property type="project" value="TreeGrafter"/>
</dbReference>
<dbReference type="Pfam" id="PF13377">
    <property type="entry name" value="Peripla_BP_3"/>
    <property type="match status" value="1"/>
</dbReference>
<keyword evidence="8" id="KW-1185">Reference proteome</keyword>
<dbReference type="SUPFAM" id="SSF53822">
    <property type="entry name" value="Periplasmic binding protein-like I"/>
    <property type="match status" value="1"/>
</dbReference>
<organism evidence="6 7">
    <name type="scientific">Deinococcus metalli</name>
    <dbReference type="NCBI Taxonomy" id="1141878"/>
    <lineage>
        <taxon>Bacteria</taxon>
        <taxon>Thermotogati</taxon>
        <taxon>Deinococcota</taxon>
        <taxon>Deinococci</taxon>
        <taxon>Deinococcales</taxon>
        <taxon>Deinococcaceae</taxon>
        <taxon>Deinococcus</taxon>
    </lineage>
</organism>
<dbReference type="SMART" id="SM00354">
    <property type="entry name" value="HTH_LACI"/>
    <property type="match status" value="1"/>
</dbReference>
<keyword evidence="2" id="KW-0238">DNA-binding</keyword>
<name>A0A7W8NQB9_9DEIO</name>
<dbReference type="CDD" id="cd06267">
    <property type="entry name" value="PBP1_LacI_sugar_binding-like"/>
    <property type="match status" value="1"/>
</dbReference>
<gene>
    <name evidence="5" type="primary">cytR</name>
    <name evidence="5" type="ORF">GCM10017781_13080</name>
    <name evidence="6" type="ORF">HNQ07_001150</name>
</gene>
<reference evidence="8" key="2">
    <citation type="journal article" date="2019" name="Int. J. Syst. Evol. Microbiol.">
        <title>The Global Catalogue of Microorganisms (GCM) 10K type strain sequencing project: providing services to taxonomists for standard genome sequencing and annotation.</title>
        <authorList>
            <consortium name="The Broad Institute Genomics Platform"/>
            <consortium name="The Broad Institute Genome Sequencing Center for Infectious Disease"/>
            <person name="Wu L."/>
            <person name="Ma J."/>
        </authorList>
    </citation>
    <scope>NUCLEOTIDE SEQUENCE [LARGE SCALE GENOMIC DNA]</scope>
    <source>
        <strain evidence="8">CGMCC 1.18437</strain>
    </source>
</reference>
<dbReference type="GO" id="GO:0003700">
    <property type="term" value="F:DNA-binding transcription factor activity"/>
    <property type="evidence" value="ECO:0007669"/>
    <property type="project" value="TreeGrafter"/>
</dbReference>